<gene>
    <name evidence="11" type="ORF">QO012_003484</name>
</gene>
<dbReference type="PANTHER" id="PTHR21581">
    <property type="entry name" value="D-ALANYL-D-ALANINE CARBOXYPEPTIDASE"/>
    <property type="match status" value="1"/>
</dbReference>
<keyword evidence="6" id="KW-0961">Cell wall biogenesis/degradation</keyword>
<comment type="similarity">
    <text evidence="1 7">Belongs to the peptidase S11 family.</text>
</comment>
<evidence type="ECO:0000256" key="9">
    <source>
        <dbReference type="SAM" id="MobiDB-lite"/>
    </source>
</evidence>
<dbReference type="Gene3D" id="3.40.710.10">
    <property type="entry name" value="DD-peptidase/beta-lactamase superfamily"/>
    <property type="match status" value="1"/>
</dbReference>
<dbReference type="SUPFAM" id="SSF56601">
    <property type="entry name" value="beta-lactamase/transpeptidase-like"/>
    <property type="match status" value="1"/>
</dbReference>
<evidence type="ECO:0000256" key="6">
    <source>
        <dbReference type="ARBA" id="ARBA00023316"/>
    </source>
</evidence>
<feature type="compositionally biased region" description="Low complexity" evidence="9">
    <location>
        <begin position="468"/>
        <end position="501"/>
    </location>
</feature>
<dbReference type="Pfam" id="PF00768">
    <property type="entry name" value="Peptidase_S11"/>
    <property type="match status" value="1"/>
</dbReference>
<keyword evidence="12" id="KW-1185">Reference proteome</keyword>
<keyword evidence="4" id="KW-0133">Cell shape</keyword>
<evidence type="ECO:0000256" key="4">
    <source>
        <dbReference type="ARBA" id="ARBA00022960"/>
    </source>
</evidence>
<proteinExistence type="inferred from homology"/>
<evidence type="ECO:0000256" key="5">
    <source>
        <dbReference type="ARBA" id="ARBA00022984"/>
    </source>
</evidence>
<feature type="region of interest" description="Disordered" evidence="9">
    <location>
        <begin position="454"/>
        <end position="512"/>
    </location>
</feature>
<evidence type="ECO:0000256" key="7">
    <source>
        <dbReference type="RuleBase" id="RU004016"/>
    </source>
</evidence>
<dbReference type="Proteomes" id="UP001231124">
    <property type="component" value="Unassembled WGS sequence"/>
</dbReference>
<dbReference type="InterPro" id="IPR012338">
    <property type="entry name" value="Beta-lactam/transpept-like"/>
</dbReference>
<evidence type="ECO:0000256" key="2">
    <source>
        <dbReference type="ARBA" id="ARBA00022729"/>
    </source>
</evidence>
<evidence type="ECO:0000256" key="1">
    <source>
        <dbReference type="ARBA" id="ARBA00007164"/>
    </source>
</evidence>
<dbReference type="InterPro" id="IPR018044">
    <property type="entry name" value="Peptidase_S11"/>
</dbReference>
<keyword evidence="11" id="KW-0121">Carboxypeptidase</keyword>
<comment type="caution">
    <text evidence="11">The sequence shown here is derived from an EMBL/GenBank/DDBJ whole genome shotgun (WGS) entry which is preliminary data.</text>
</comment>
<organism evidence="11 12">
    <name type="scientific">Methylobacterium aerolatum</name>
    <dbReference type="NCBI Taxonomy" id="418708"/>
    <lineage>
        <taxon>Bacteria</taxon>
        <taxon>Pseudomonadati</taxon>
        <taxon>Pseudomonadota</taxon>
        <taxon>Alphaproteobacteria</taxon>
        <taxon>Hyphomicrobiales</taxon>
        <taxon>Methylobacteriaceae</taxon>
        <taxon>Methylobacterium</taxon>
    </lineage>
</organism>
<reference evidence="11 12" key="1">
    <citation type="submission" date="2023-07" db="EMBL/GenBank/DDBJ databases">
        <title>Genomic Encyclopedia of Type Strains, Phase IV (KMG-IV): sequencing the most valuable type-strain genomes for metagenomic binning, comparative biology and taxonomic classification.</title>
        <authorList>
            <person name="Goeker M."/>
        </authorList>
    </citation>
    <scope>NUCLEOTIDE SEQUENCE [LARGE SCALE GENOMIC DNA]</scope>
    <source>
        <strain evidence="11 12">DSM 19013</strain>
    </source>
</reference>
<feature type="coiled-coil region" evidence="8">
    <location>
        <begin position="383"/>
        <end position="422"/>
    </location>
</feature>
<keyword evidence="5" id="KW-0573">Peptidoglycan synthesis</keyword>
<dbReference type="GO" id="GO:0009002">
    <property type="term" value="F:serine-type D-Ala-D-Ala carboxypeptidase activity"/>
    <property type="evidence" value="ECO:0007669"/>
    <property type="project" value="UniProtKB-EC"/>
</dbReference>
<dbReference type="EMBL" id="JAUSVP010000011">
    <property type="protein sequence ID" value="MDQ0448972.1"/>
    <property type="molecule type" value="Genomic_DNA"/>
</dbReference>
<evidence type="ECO:0000256" key="8">
    <source>
        <dbReference type="SAM" id="Coils"/>
    </source>
</evidence>
<evidence type="ECO:0000313" key="12">
    <source>
        <dbReference type="Proteomes" id="UP001231124"/>
    </source>
</evidence>
<protein>
    <submittedName>
        <fullName evidence="11">D-alanyl-D-alanine carboxypeptidase</fullName>
        <ecNumber evidence="11">3.4.16.4</ecNumber>
    </submittedName>
</protein>
<evidence type="ECO:0000256" key="3">
    <source>
        <dbReference type="ARBA" id="ARBA00022801"/>
    </source>
</evidence>
<feature type="compositionally biased region" description="Basic residues" evidence="9">
    <location>
        <begin position="502"/>
        <end position="512"/>
    </location>
</feature>
<evidence type="ECO:0000259" key="10">
    <source>
        <dbReference type="Pfam" id="PF00768"/>
    </source>
</evidence>
<sequence length="512" mass="52418">MQNHVLTRIPSLWGAVRRASGAAAVLAALTGAASAVTVPILVADVDSGRVIYSQAATDPWYPASITKLMTTYVALDLVRQGRASMDTLITISPAAAAEPPSKMGFKPGTQLTLGNALKIIMVKSANDVAFAIGESLGGSVDGFAGLMNDAAHRIGMQDSRWFNANGLPDPRQWTSARDMAILARALIREFPDQQDLFSISAIQFGGAVIPNHNGLLGRYPGADGMKTGFICSGGFNVVATATRNSHRIVAIVMGQPSPRERDVKTADLFDYGFGQQSAGPSLDALPASSLSAPPDMRPYVCGGKKVPPIEEGPGAVTASGTTAAQLLGGSAANSPSLALAAFSSPAMRARSLPPRAPLQPVAVWIGRDPAEGQRILDQQVAEAQAAAANARTARLEAAKARREAALAKRQAAKEAAKEAAAQAHAAKVAAKPAGSAKAASKAASGGLPRAATAYTSTDSAAMPEAKPGKGLTKAKPAAKAAPHGAKADTQTKAAKATPHAAKPAKKAAKADE</sequence>
<keyword evidence="11" id="KW-0645">Protease</keyword>
<dbReference type="PRINTS" id="PR00725">
    <property type="entry name" value="DADACBPTASE1"/>
</dbReference>
<dbReference type="RefSeq" id="WP_238205437.1">
    <property type="nucleotide sequence ID" value="NZ_BPQE01000022.1"/>
</dbReference>
<accession>A0ABU0I2Z9</accession>
<name>A0ABU0I2Z9_9HYPH</name>
<keyword evidence="3 11" id="KW-0378">Hydrolase</keyword>
<keyword evidence="8" id="KW-0175">Coiled coil</keyword>
<evidence type="ECO:0000313" key="11">
    <source>
        <dbReference type="EMBL" id="MDQ0448972.1"/>
    </source>
</evidence>
<dbReference type="InterPro" id="IPR001967">
    <property type="entry name" value="Peptidase_S11_N"/>
</dbReference>
<dbReference type="EC" id="3.4.16.4" evidence="11"/>
<dbReference type="PANTHER" id="PTHR21581:SF6">
    <property type="entry name" value="TRAFFICKING PROTEIN PARTICLE COMPLEX SUBUNIT 12"/>
    <property type="match status" value="1"/>
</dbReference>
<feature type="domain" description="Peptidase S11 D-alanyl-D-alanine carboxypeptidase A N-terminal" evidence="10">
    <location>
        <begin position="41"/>
        <end position="256"/>
    </location>
</feature>
<keyword evidence="2" id="KW-0732">Signal</keyword>